<dbReference type="RefSeq" id="WP_163911862.1">
    <property type="nucleotide sequence ID" value="NZ_AP022577.1"/>
</dbReference>
<evidence type="ECO:0000313" key="1">
    <source>
        <dbReference type="EMBL" id="BBX87984.1"/>
    </source>
</evidence>
<sequence>MAKYTVIGAHCDGTLLVFGAVEGEHQVEGDLQYYGYQPWADHVEASTAQEACEKAARS</sequence>
<keyword evidence="2" id="KW-1185">Reference proteome</keyword>
<organism evidence="1 2">
    <name type="scientific">Mycolicibacterium aubagnense</name>
    <dbReference type="NCBI Taxonomy" id="319707"/>
    <lineage>
        <taxon>Bacteria</taxon>
        <taxon>Bacillati</taxon>
        <taxon>Actinomycetota</taxon>
        <taxon>Actinomycetes</taxon>
        <taxon>Mycobacteriales</taxon>
        <taxon>Mycobacteriaceae</taxon>
        <taxon>Mycolicibacterium</taxon>
    </lineage>
</organism>
<reference evidence="1 2" key="1">
    <citation type="journal article" date="2019" name="Emerg. Microbes Infect.">
        <title>Comprehensive subspecies identification of 175 nontuberculous mycobacteria species based on 7547 genomic profiles.</title>
        <authorList>
            <person name="Matsumoto Y."/>
            <person name="Kinjo T."/>
            <person name="Motooka D."/>
            <person name="Nabeya D."/>
            <person name="Jung N."/>
            <person name="Uechi K."/>
            <person name="Horii T."/>
            <person name="Iida T."/>
            <person name="Fujita J."/>
            <person name="Nakamura S."/>
        </authorList>
    </citation>
    <scope>NUCLEOTIDE SEQUENCE [LARGE SCALE GENOMIC DNA]</scope>
    <source>
        <strain evidence="1 2">JCM 15296</strain>
    </source>
</reference>
<gene>
    <name evidence="1" type="ORF">MAUB_58570</name>
</gene>
<protein>
    <submittedName>
        <fullName evidence="1">Uncharacterized protein</fullName>
    </submittedName>
</protein>
<name>A0ABN5Z4Q2_9MYCO</name>
<evidence type="ECO:0000313" key="2">
    <source>
        <dbReference type="Proteomes" id="UP000465609"/>
    </source>
</evidence>
<dbReference type="EMBL" id="AP022577">
    <property type="protein sequence ID" value="BBX87984.1"/>
    <property type="molecule type" value="Genomic_DNA"/>
</dbReference>
<dbReference type="Proteomes" id="UP000465609">
    <property type="component" value="Chromosome"/>
</dbReference>
<proteinExistence type="predicted"/>
<accession>A0ABN5Z4Q2</accession>